<sequence>MALQNSPPFVQMADYRKRLAGSSTCGLNRAVLILSNHVCSSLAFLWEDSSGIGLRPEDVRRMPAKNFMSCNILSNGYTNTGDRMVFDKMDDWNVPSWNAMIAGYTQFEYSEDALALFAEMCMLGFSPAEFTFGSMLRGYAGSKD</sequence>
<dbReference type="Proteomes" id="UP001057402">
    <property type="component" value="Chromosome 3"/>
</dbReference>
<reference evidence="2" key="1">
    <citation type="journal article" date="2023" name="Front. Plant Sci.">
        <title>Chromosomal-level genome assembly of Melastoma candidum provides insights into trichome evolution.</title>
        <authorList>
            <person name="Zhong Y."/>
            <person name="Wu W."/>
            <person name="Sun C."/>
            <person name="Zou P."/>
            <person name="Liu Y."/>
            <person name="Dai S."/>
            <person name="Zhou R."/>
        </authorList>
    </citation>
    <scope>NUCLEOTIDE SEQUENCE [LARGE SCALE GENOMIC DNA]</scope>
</reference>
<comment type="caution">
    <text evidence="1">The sequence shown here is derived from an EMBL/GenBank/DDBJ whole genome shotgun (WGS) entry which is preliminary data.</text>
</comment>
<dbReference type="EMBL" id="CM042882">
    <property type="protein sequence ID" value="KAI4383357.1"/>
    <property type="molecule type" value="Genomic_DNA"/>
</dbReference>
<protein>
    <submittedName>
        <fullName evidence="1">Uncharacterized protein</fullName>
    </submittedName>
</protein>
<name>A0ACB9RY34_9MYRT</name>
<proteinExistence type="predicted"/>
<organism evidence="1 2">
    <name type="scientific">Melastoma candidum</name>
    <dbReference type="NCBI Taxonomy" id="119954"/>
    <lineage>
        <taxon>Eukaryota</taxon>
        <taxon>Viridiplantae</taxon>
        <taxon>Streptophyta</taxon>
        <taxon>Embryophyta</taxon>
        <taxon>Tracheophyta</taxon>
        <taxon>Spermatophyta</taxon>
        <taxon>Magnoliopsida</taxon>
        <taxon>eudicotyledons</taxon>
        <taxon>Gunneridae</taxon>
        <taxon>Pentapetalae</taxon>
        <taxon>rosids</taxon>
        <taxon>malvids</taxon>
        <taxon>Myrtales</taxon>
        <taxon>Melastomataceae</taxon>
        <taxon>Melastomatoideae</taxon>
        <taxon>Melastomateae</taxon>
        <taxon>Melastoma</taxon>
    </lineage>
</organism>
<keyword evidence="2" id="KW-1185">Reference proteome</keyword>
<accession>A0ACB9RY34</accession>
<gene>
    <name evidence="1" type="ORF">MLD38_009205</name>
</gene>
<evidence type="ECO:0000313" key="1">
    <source>
        <dbReference type="EMBL" id="KAI4383357.1"/>
    </source>
</evidence>
<evidence type="ECO:0000313" key="2">
    <source>
        <dbReference type="Proteomes" id="UP001057402"/>
    </source>
</evidence>